<name>A0ABQ9CKX8_9PASS</name>
<keyword evidence="2" id="KW-1185">Reference proteome</keyword>
<organism evidence="1 2">
    <name type="scientific">Willisornis vidua</name>
    <name type="common">Xingu scale-backed antbird</name>
    <dbReference type="NCBI Taxonomy" id="1566151"/>
    <lineage>
        <taxon>Eukaryota</taxon>
        <taxon>Metazoa</taxon>
        <taxon>Chordata</taxon>
        <taxon>Craniata</taxon>
        <taxon>Vertebrata</taxon>
        <taxon>Euteleostomi</taxon>
        <taxon>Archelosauria</taxon>
        <taxon>Archosauria</taxon>
        <taxon>Dinosauria</taxon>
        <taxon>Saurischia</taxon>
        <taxon>Theropoda</taxon>
        <taxon>Coelurosauria</taxon>
        <taxon>Aves</taxon>
        <taxon>Neognathae</taxon>
        <taxon>Neoaves</taxon>
        <taxon>Telluraves</taxon>
        <taxon>Australaves</taxon>
        <taxon>Passeriformes</taxon>
        <taxon>Thamnophilidae</taxon>
        <taxon>Willisornis</taxon>
    </lineage>
</organism>
<comment type="caution">
    <text evidence="1">The sequence shown here is derived from an EMBL/GenBank/DDBJ whole genome shotgun (WGS) entry which is preliminary data.</text>
</comment>
<gene>
    <name evidence="1" type="ORF">WISP_145233</name>
</gene>
<reference evidence="1" key="1">
    <citation type="submission" date="2019-10" db="EMBL/GenBank/DDBJ databases">
        <authorList>
            <person name="Soares A.E.R."/>
            <person name="Aleixo A."/>
            <person name="Schneider P."/>
            <person name="Miyaki C.Y."/>
            <person name="Schneider M.P."/>
            <person name="Mello C."/>
            <person name="Vasconcelos A.T.R."/>
        </authorList>
    </citation>
    <scope>NUCLEOTIDE SEQUENCE</scope>
    <source>
        <tissue evidence="1">Muscle</tissue>
    </source>
</reference>
<dbReference type="PANTHER" id="PTHR33332">
    <property type="entry name" value="REVERSE TRANSCRIPTASE DOMAIN-CONTAINING PROTEIN"/>
    <property type="match status" value="1"/>
</dbReference>
<sequence>MPLLIIWMRGLTLPLAKLRRSVNLLEGRRALQRDLGSLDRLADSSEMKFNKAKYWVLHFGHNNSMQRYRLGTEWLESRQAERDLRVLIDRKLTMSQQCAQVTKKAKGILACVRNSVTSSTRDVILTL</sequence>
<proteinExistence type="predicted"/>
<dbReference type="EMBL" id="WHWB01034769">
    <property type="protein sequence ID" value="KAJ7404470.1"/>
    <property type="molecule type" value="Genomic_DNA"/>
</dbReference>
<evidence type="ECO:0000313" key="1">
    <source>
        <dbReference type="EMBL" id="KAJ7404470.1"/>
    </source>
</evidence>
<evidence type="ECO:0008006" key="3">
    <source>
        <dbReference type="Google" id="ProtNLM"/>
    </source>
</evidence>
<protein>
    <recommendedName>
        <fullName evidence="3">Rna-directed dna polymerase from mobile element jockey-like</fullName>
    </recommendedName>
</protein>
<evidence type="ECO:0000313" key="2">
    <source>
        <dbReference type="Proteomes" id="UP001145742"/>
    </source>
</evidence>
<accession>A0ABQ9CKX8</accession>
<dbReference type="Proteomes" id="UP001145742">
    <property type="component" value="Unassembled WGS sequence"/>
</dbReference>